<evidence type="ECO:0000256" key="1">
    <source>
        <dbReference type="ARBA" id="ARBA00005101"/>
    </source>
</evidence>
<dbReference type="Gene3D" id="3.40.800.20">
    <property type="entry name" value="Histone deacetylase domain"/>
    <property type="match status" value="1"/>
</dbReference>
<dbReference type="PRINTS" id="PR01270">
    <property type="entry name" value="HDASUPER"/>
</dbReference>
<dbReference type="InterPro" id="IPR023801">
    <property type="entry name" value="His_deacetylse_dom"/>
</dbReference>
<organism evidence="6 7">
    <name type="scientific">Gemmobacter aquaticus</name>
    <dbReference type="NCBI Taxonomy" id="490185"/>
    <lineage>
        <taxon>Bacteria</taxon>
        <taxon>Pseudomonadati</taxon>
        <taxon>Pseudomonadota</taxon>
        <taxon>Alphaproteobacteria</taxon>
        <taxon>Rhodobacterales</taxon>
        <taxon>Paracoccaceae</taxon>
        <taxon>Gemmobacter</taxon>
    </lineage>
</organism>
<accession>A0A918DDC7</accession>
<dbReference type="GO" id="GO:0045150">
    <property type="term" value="P:acetoin catabolic process"/>
    <property type="evidence" value="ECO:0007669"/>
    <property type="project" value="UniProtKB-KW"/>
</dbReference>
<protein>
    <recommendedName>
        <fullName evidence="3">Acetoin utilization protein AcuC</fullName>
    </recommendedName>
</protein>
<comment type="similarity">
    <text evidence="2">Belongs to the histone deacetylase family.</text>
</comment>
<dbReference type="InterPro" id="IPR000286">
    <property type="entry name" value="HDACs"/>
</dbReference>
<dbReference type="InterPro" id="IPR023696">
    <property type="entry name" value="Ureohydrolase_dom_sf"/>
</dbReference>
<dbReference type="PANTHER" id="PTHR10625:SF10">
    <property type="entry name" value="HISTONE DEACETYLASE HDAC1"/>
    <property type="match status" value="1"/>
</dbReference>
<evidence type="ECO:0000259" key="5">
    <source>
        <dbReference type="Pfam" id="PF00850"/>
    </source>
</evidence>
<dbReference type="InterPro" id="IPR003085">
    <property type="entry name" value="AcuC"/>
</dbReference>
<keyword evidence="7" id="KW-1185">Reference proteome</keyword>
<evidence type="ECO:0000256" key="4">
    <source>
        <dbReference type="ARBA" id="ARBA00022627"/>
    </source>
</evidence>
<evidence type="ECO:0000256" key="3">
    <source>
        <dbReference type="ARBA" id="ARBA00020218"/>
    </source>
</evidence>
<feature type="domain" description="Histone deacetylase" evidence="5">
    <location>
        <begin position="56"/>
        <end position="345"/>
    </location>
</feature>
<proteinExistence type="inferred from homology"/>
<dbReference type="GO" id="GO:0004407">
    <property type="term" value="F:histone deacetylase activity"/>
    <property type="evidence" value="ECO:0007669"/>
    <property type="project" value="TreeGrafter"/>
</dbReference>
<comment type="caution">
    <text evidence="6">The sequence shown here is derived from an EMBL/GenBank/DDBJ whole genome shotgun (WGS) entry which is preliminary data.</text>
</comment>
<dbReference type="CDD" id="cd09994">
    <property type="entry name" value="HDAC_AcuC_like"/>
    <property type="match status" value="1"/>
</dbReference>
<evidence type="ECO:0000313" key="6">
    <source>
        <dbReference type="EMBL" id="GGO30815.1"/>
    </source>
</evidence>
<dbReference type="PANTHER" id="PTHR10625">
    <property type="entry name" value="HISTONE DEACETYLASE HDAC1-RELATED"/>
    <property type="match status" value="1"/>
</dbReference>
<evidence type="ECO:0000313" key="7">
    <source>
        <dbReference type="Proteomes" id="UP000598196"/>
    </source>
</evidence>
<keyword evidence="4" id="KW-0006">Acetoin catabolism</keyword>
<dbReference type="Pfam" id="PF00850">
    <property type="entry name" value="Hist_deacetyl"/>
    <property type="match status" value="1"/>
</dbReference>
<evidence type="ECO:0000256" key="2">
    <source>
        <dbReference type="ARBA" id="ARBA00005947"/>
    </source>
</evidence>
<comment type="pathway">
    <text evidence="1">Ketone degradation; acetoin degradation.</text>
</comment>
<dbReference type="AlphaFoldDB" id="A0A918DDC7"/>
<sequence>MTGGQQGAFGQWLTGEGAMDAGQLAFACAPTGAWAAEEAIFVGSEIYRGSSYGGLHPLRVPRVSTVMDLARALGWLPAARYRTSPRAKPAALRQWHDPDYVDALHEAEAMTRAGQPLPEAWRTRFGLGTLSNPAFPEMFRRPATGAGGMIWAAETLALRASGTIHVPGGGTHHGLRGRASGFCYLNDVALGLTALRRAGLRRLAYVDIDAHHADGVELAFADDPDVLVISVHEEGRWPFTGGLSDQGVGNVFNLPVPRGFNDSEMVEVCERLIAPRVAAHGAEAIVLQCGADALEEDPLARLSLSNRAHLGVLDALRPLAPRLIVTGGGGYNPWSVARLWTAIWGRLSGREMPDRLPPDAEAVLRGVGWNGGARPLPADTLCTTLIDEPRPGPVRDVIRTRLTLLERR</sequence>
<dbReference type="InterPro" id="IPR037138">
    <property type="entry name" value="His_deacetylse_dom_sf"/>
</dbReference>
<dbReference type="GO" id="GO:0040029">
    <property type="term" value="P:epigenetic regulation of gene expression"/>
    <property type="evidence" value="ECO:0007669"/>
    <property type="project" value="TreeGrafter"/>
</dbReference>
<name>A0A918DDC7_9RHOB</name>
<gene>
    <name evidence="6" type="primary">acuC1</name>
    <name evidence="6" type="ORF">GCM10010991_16070</name>
</gene>
<dbReference type="SUPFAM" id="SSF52768">
    <property type="entry name" value="Arginase/deacetylase"/>
    <property type="match status" value="1"/>
</dbReference>
<reference evidence="6 7" key="1">
    <citation type="journal article" date="2014" name="Int. J. Syst. Evol. Microbiol.">
        <title>Complete genome sequence of Corynebacterium casei LMG S-19264T (=DSM 44701T), isolated from a smear-ripened cheese.</title>
        <authorList>
            <consortium name="US DOE Joint Genome Institute (JGI-PGF)"/>
            <person name="Walter F."/>
            <person name="Albersmeier A."/>
            <person name="Kalinowski J."/>
            <person name="Ruckert C."/>
        </authorList>
    </citation>
    <scope>NUCLEOTIDE SEQUENCE [LARGE SCALE GENOMIC DNA]</scope>
    <source>
        <strain evidence="6 7">CGMCC 1.7029</strain>
    </source>
</reference>
<dbReference type="Proteomes" id="UP000598196">
    <property type="component" value="Unassembled WGS sequence"/>
</dbReference>
<dbReference type="EMBL" id="BMLP01000002">
    <property type="protein sequence ID" value="GGO30815.1"/>
    <property type="molecule type" value="Genomic_DNA"/>
</dbReference>